<reference evidence="2" key="1">
    <citation type="journal article" date="2020" name="Phytopathology">
        <title>Genome sequence and comparative analysis of Colletotrichum gloeosporioides isolated from Liriodendron leaves.</title>
        <authorList>
            <person name="Fu F.F."/>
            <person name="Hao Z."/>
            <person name="Wang P."/>
            <person name="Lu Y."/>
            <person name="Xue L.J."/>
            <person name="Wei G."/>
            <person name="Tian Y."/>
            <person name="Baishi H."/>
            <person name="Xu H."/>
            <person name="Shi J."/>
            <person name="Cheng T."/>
            <person name="Wang G."/>
            <person name="Yi Y."/>
            <person name="Chen J."/>
        </authorList>
    </citation>
    <scope>NUCLEOTIDE SEQUENCE</scope>
    <source>
        <strain evidence="2">Lc1</strain>
    </source>
</reference>
<evidence type="ECO:0000259" key="1">
    <source>
        <dbReference type="Pfam" id="PF06985"/>
    </source>
</evidence>
<dbReference type="RefSeq" id="XP_045263406.1">
    <property type="nucleotide sequence ID" value="XM_045400733.1"/>
</dbReference>
<sequence>MTRIDADIQIGYPDLFEAGSQAYFEIIRHWLDTCDVQHRNCQRNISRNTSDCENPNVALRRDYLPTRVIAVGKPGDKTVHLLETRQSKPQDRGEWIALSHQWGNGSQFCTTTANLKAHIDGMDFELLPATFKHAVTVTRALGRPYLWIDSICIIQGEGGDFNQEAKNMEQVYSGAYCVLASSRSPGHYAGFLQKRNQRHTVVMRQHGKPAPFHISEIIDNFGSHVLDGSLNKRGWVLQEHALARRTVYFTDHQTYFECGEGVRCETMTKMTNELATFLGDPDFPKVIMKADQGERILRYQDLYSTYSRLGLSKDHDRTMAIDGLQDRLLNTLRVQGGFGIFDEGDKDGQNRGLLRRSLLWRRGAGTPTLDRIKFPKDHPIAKVPSWSWMACKGGIDYISPSFGGVDWEKMRSPWSKATGGFESKIQTDDRGGDVALVAEARDYNLLNLRDGQGEIIFDRPGDSHQPSTKCVVLGKQKAIAPLGDNTNNMRDHYLLIVASTNKRDKDGHLIYERVGAGYLPGKFIGSTGEEVRIH</sequence>
<gene>
    <name evidence="2" type="ORF">GCG54_00000597</name>
</gene>
<dbReference type="InterPro" id="IPR010730">
    <property type="entry name" value="HET"/>
</dbReference>
<organism evidence="2 3">
    <name type="scientific">Colletotrichum gloeosporioides</name>
    <name type="common">Anthracnose fungus</name>
    <name type="synonym">Glomerella cingulata</name>
    <dbReference type="NCBI Taxonomy" id="474922"/>
    <lineage>
        <taxon>Eukaryota</taxon>
        <taxon>Fungi</taxon>
        <taxon>Dikarya</taxon>
        <taxon>Ascomycota</taxon>
        <taxon>Pezizomycotina</taxon>
        <taxon>Sordariomycetes</taxon>
        <taxon>Hypocreomycetidae</taxon>
        <taxon>Glomerellales</taxon>
        <taxon>Glomerellaceae</taxon>
        <taxon>Colletotrichum</taxon>
        <taxon>Colletotrichum gloeosporioides species complex</taxon>
    </lineage>
</organism>
<proteinExistence type="predicted"/>
<dbReference type="AlphaFoldDB" id="A0A8H4CI94"/>
<dbReference type="PANTHER" id="PTHR33112">
    <property type="entry name" value="DOMAIN PROTEIN, PUTATIVE-RELATED"/>
    <property type="match status" value="1"/>
</dbReference>
<evidence type="ECO:0000313" key="3">
    <source>
        <dbReference type="Proteomes" id="UP000613401"/>
    </source>
</evidence>
<dbReference type="EMBL" id="WVTB01000050">
    <property type="protein sequence ID" value="KAF3804247.1"/>
    <property type="molecule type" value="Genomic_DNA"/>
</dbReference>
<name>A0A8H4CI94_COLGL</name>
<keyword evidence="3" id="KW-1185">Reference proteome</keyword>
<dbReference type="Proteomes" id="UP000613401">
    <property type="component" value="Unassembled WGS sequence"/>
</dbReference>
<dbReference type="GeneID" id="69007769"/>
<comment type="caution">
    <text evidence="2">The sequence shown here is derived from an EMBL/GenBank/DDBJ whole genome shotgun (WGS) entry which is preliminary data.</text>
</comment>
<feature type="domain" description="Heterokaryon incompatibility" evidence="1">
    <location>
        <begin position="95"/>
        <end position="239"/>
    </location>
</feature>
<dbReference type="Pfam" id="PF06985">
    <property type="entry name" value="HET"/>
    <property type="match status" value="1"/>
</dbReference>
<reference evidence="2" key="2">
    <citation type="submission" date="2020-03" db="EMBL/GenBank/DDBJ databases">
        <authorList>
            <person name="Fu F.-F."/>
            <person name="Chen J."/>
        </authorList>
    </citation>
    <scope>NUCLEOTIDE SEQUENCE</scope>
    <source>
        <strain evidence="2">Lc1</strain>
    </source>
</reference>
<dbReference type="PANTHER" id="PTHR33112:SF10">
    <property type="entry name" value="TOL"/>
    <property type="match status" value="1"/>
</dbReference>
<accession>A0A8H4CI94</accession>
<protein>
    <recommendedName>
        <fullName evidence="1">Heterokaryon incompatibility domain-containing protein</fullName>
    </recommendedName>
</protein>
<evidence type="ECO:0000313" key="2">
    <source>
        <dbReference type="EMBL" id="KAF3804247.1"/>
    </source>
</evidence>